<evidence type="ECO:0000313" key="3">
    <source>
        <dbReference type="Proteomes" id="UP001575622"/>
    </source>
</evidence>
<comment type="caution">
    <text evidence="2">The sequence shown here is derived from an EMBL/GenBank/DDBJ whole genome shotgun (WGS) entry which is preliminary data.</text>
</comment>
<proteinExistence type="predicted"/>
<sequence length="386" mass="40664">MGTWNSPAQVPNPPTFQYGTPSGDEQMRAFYEYVKKIANVVSALRNDLEFAINGKLDSENIREIAGYNVDKTVLKHKSGIVGMNGADPQDPNAIRFWAGNADPNQAPFRVQQDGTMYATDGNFTGDITGSTITGSKIQTSANSYPRIELTSTDQLLAAYRIATDFIKFHSQLTGSPTIEFENGTNNTILSAVLDTMIINALRGDIQIVSQSGQVKFSNWSNIYSMGNNQTLQQALTNVGSSGGASTIINQNLTPNRAVVSDSGGKVVSGSATNTEISYLSGVTSNIQTQLNSKVTSLSGGAKIQSGTGTITITTAGTQVTKAVNFGTSFSSAPTSVICTYSGGLSSSSGYIVLSSDPSTWSTSGFTVFANAFVSGTAKFSWIAVGS</sequence>
<dbReference type="RefSeq" id="WP_373957169.1">
    <property type="nucleotide sequence ID" value="NZ_JBHDLN010000034.1"/>
</dbReference>
<evidence type="ECO:0000313" key="2">
    <source>
        <dbReference type="EMBL" id="MFB0847343.1"/>
    </source>
</evidence>
<accession>A0ABV4VCH1</accession>
<evidence type="ECO:0008006" key="4">
    <source>
        <dbReference type="Google" id="ProtNLM"/>
    </source>
</evidence>
<gene>
    <name evidence="2" type="ORF">ACEU3E_34800</name>
</gene>
<name>A0ABV4VCH1_9BACL</name>
<keyword evidence="3" id="KW-1185">Reference proteome</keyword>
<evidence type="ECO:0000256" key="1">
    <source>
        <dbReference type="SAM" id="MobiDB-lite"/>
    </source>
</evidence>
<organism evidence="2 3">
    <name type="scientific">Paenibacillus oleatilyticus</name>
    <dbReference type="NCBI Taxonomy" id="2594886"/>
    <lineage>
        <taxon>Bacteria</taxon>
        <taxon>Bacillati</taxon>
        <taxon>Bacillota</taxon>
        <taxon>Bacilli</taxon>
        <taxon>Bacillales</taxon>
        <taxon>Paenibacillaceae</taxon>
        <taxon>Paenibacillus</taxon>
    </lineage>
</organism>
<reference evidence="2 3" key="1">
    <citation type="submission" date="2024-09" db="EMBL/GenBank/DDBJ databases">
        <authorList>
            <person name="Makale K.P.P."/>
            <person name="Makhzoum A."/>
            <person name="Rantong G."/>
            <person name="Rahube T.O."/>
        </authorList>
    </citation>
    <scope>NUCLEOTIDE SEQUENCE [LARGE SCALE GENOMIC DNA]</scope>
    <source>
        <strain evidence="2 3">KM_D13</strain>
    </source>
</reference>
<dbReference type="EMBL" id="JBHDLN010000034">
    <property type="protein sequence ID" value="MFB0847343.1"/>
    <property type="molecule type" value="Genomic_DNA"/>
</dbReference>
<protein>
    <recommendedName>
        <fullName evidence="4">Tail fiber protein</fullName>
    </recommendedName>
</protein>
<feature type="compositionally biased region" description="Polar residues" evidence="1">
    <location>
        <begin position="1"/>
        <end position="20"/>
    </location>
</feature>
<feature type="region of interest" description="Disordered" evidence="1">
    <location>
        <begin position="1"/>
        <end position="21"/>
    </location>
</feature>
<dbReference type="Proteomes" id="UP001575622">
    <property type="component" value="Unassembled WGS sequence"/>
</dbReference>